<accession>A0A9P3CGX0</accession>
<keyword evidence="4" id="KW-1185">Reference proteome</keyword>
<reference evidence="3 4" key="1">
    <citation type="submission" date="2021-01" db="EMBL/GenBank/DDBJ databases">
        <title>Cercospora kikuchii MAFF 305040 whole genome shotgun sequence.</title>
        <authorList>
            <person name="Kashiwa T."/>
            <person name="Suzuki T."/>
        </authorList>
    </citation>
    <scope>NUCLEOTIDE SEQUENCE [LARGE SCALE GENOMIC DNA]</scope>
    <source>
        <strain evidence="3 4">MAFF 305040</strain>
    </source>
</reference>
<feature type="region of interest" description="Disordered" evidence="1">
    <location>
        <begin position="181"/>
        <end position="203"/>
    </location>
</feature>
<dbReference type="GeneID" id="68287405"/>
<dbReference type="AlphaFoldDB" id="A0A9P3CGX0"/>
<protein>
    <submittedName>
        <fullName evidence="3">Uncharacterized protein</fullName>
    </submittedName>
</protein>
<keyword evidence="2" id="KW-0732">Signal</keyword>
<gene>
    <name evidence="3" type="ORF">CKM354_000183000</name>
</gene>
<sequence length="203" mass="23128">MLTLSSLVGTASLLFFATTAIATPINSIDASDNVVKRQNTHPRQQWRTFRRGEQTVRSAPGNIFLQFEQRRFGGTIDYRFENDCLVRIYHNDYLMQTLGDEYDPSVQCTEPGSYGELSFTAQGFYEIVVYKPGQPPRRTWSPQWDVGGGRPEAGELEYYDWNPFVILWGGEGENRYHMWNSDGAPPGDFPPDQPEPCNPWTGC</sequence>
<feature type="compositionally biased region" description="Pro residues" evidence="1">
    <location>
        <begin position="187"/>
        <end position="197"/>
    </location>
</feature>
<dbReference type="Proteomes" id="UP000825890">
    <property type="component" value="Unassembled WGS sequence"/>
</dbReference>
<evidence type="ECO:0000313" key="4">
    <source>
        <dbReference type="Proteomes" id="UP000825890"/>
    </source>
</evidence>
<evidence type="ECO:0000256" key="2">
    <source>
        <dbReference type="SAM" id="SignalP"/>
    </source>
</evidence>
<dbReference type="RefSeq" id="XP_044652900.1">
    <property type="nucleotide sequence ID" value="XM_044796965.1"/>
</dbReference>
<feature type="signal peptide" evidence="2">
    <location>
        <begin position="1"/>
        <end position="22"/>
    </location>
</feature>
<organism evidence="3 4">
    <name type="scientific">Cercospora kikuchii</name>
    <dbReference type="NCBI Taxonomy" id="84275"/>
    <lineage>
        <taxon>Eukaryota</taxon>
        <taxon>Fungi</taxon>
        <taxon>Dikarya</taxon>
        <taxon>Ascomycota</taxon>
        <taxon>Pezizomycotina</taxon>
        <taxon>Dothideomycetes</taxon>
        <taxon>Dothideomycetidae</taxon>
        <taxon>Mycosphaerellales</taxon>
        <taxon>Mycosphaerellaceae</taxon>
        <taxon>Cercospora</taxon>
    </lineage>
</organism>
<dbReference type="EMBL" id="BOLY01000001">
    <property type="protein sequence ID" value="GIZ38413.1"/>
    <property type="molecule type" value="Genomic_DNA"/>
</dbReference>
<evidence type="ECO:0000256" key="1">
    <source>
        <dbReference type="SAM" id="MobiDB-lite"/>
    </source>
</evidence>
<name>A0A9P3CGX0_9PEZI</name>
<proteinExistence type="predicted"/>
<comment type="caution">
    <text evidence="3">The sequence shown here is derived from an EMBL/GenBank/DDBJ whole genome shotgun (WGS) entry which is preliminary data.</text>
</comment>
<evidence type="ECO:0000313" key="3">
    <source>
        <dbReference type="EMBL" id="GIZ38413.1"/>
    </source>
</evidence>
<feature type="chain" id="PRO_5040169611" evidence="2">
    <location>
        <begin position="23"/>
        <end position="203"/>
    </location>
</feature>